<sequence>MFVNYKLEDIKRGKVNLNKEVPQEDVILIVQSFESECIDISNWHLIEIARTTTHRVYGFDSKDKELFYMHISSAGEVLPCYFKNHDVNGYSAFVASSINESIKLHEKSYEPKLLTL</sequence>
<gene>
    <name evidence="1" type="ORF">ACFYKX_25465</name>
</gene>
<organism evidence="1 2">
    <name type="scientific">Cytobacillus spartinae</name>
    <dbReference type="NCBI Taxonomy" id="3299023"/>
    <lineage>
        <taxon>Bacteria</taxon>
        <taxon>Bacillati</taxon>
        <taxon>Bacillota</taxon>
        <taxon>Bacilli</taxon>
        <taxon>Bacillales</taxon>
        <taxon>Bacillaceae</taxon>
        <taxon>Cytobacillus</taxon>
    </lineage>
</organism>
<name>A0ABW6KL16_9BACI</name>
<protein>
    <submittedName>
        <fullName evidence="1">Uncharacterized protein</fullName>
    </submittedName>
</protein>
<evidence type="ECO:0000313" key="1">
    <source>
        <dbReference type="EMBL" id="MFE8703925.1"/>
    </source>
</evidence>
<keyword evidence="2" id="KW-1185">Reference proteome</keyword>
<evidence type="ECO:0000313" key="2">
    <source>
        <dbReference type="Proteomes" id="UP001601059"/>
    </source>
</evidence>
<comment type="caution">
    <text evidence="1">The sequence shown here is derived from an EMBL/GenBank/DDBJ whole genome shotgun (WGS) entry which is preliminary data.</text>
</comment>
<dbReference type="RefSeq" id="WP_389364859.1">
    <property type="nucleotide sequence ID" value="NZ_JBIACK010000021.1"/>
</dbReference>
<reference evidence="1 2" key="1">
    <citation type="submission" date="2024-08" db="EMBL/GenBank/DDBJ databases">
        <title>Two novel Cytobacillus novel species.</title>
        <authorList>
            <person name="Liu G."/>
        </authorList>
    </citation>
    <scope>NUCLEOTIDE SEQUENCE [LARGE SCALE GENOMIC DNA]</scope>
    <source>
        <strain evidence="1 2">FJAT-54145</strain>
    </source>
</reference>
<proteinExistence type="predicted"/>
<dbReference type="EMBL" id="JBIACK010000021">
    <property type="protein sequence ID" value="MFE8703925.1"/>
    <property type="molecule type" value="Genomic_DNA"/>
</dbReference>
<accession>A0ABW6KL16</accession>
<dbReference type="Proteomes" id="UP001601059">
    <property type="component" value="Unassembled WGS sequence"/>
</dbReference>